<feature type="region of interest" description="Disordered" evidence="1">
    <location>
        <begin position="493"/>
        <end position="518"/>
    </location>
</feature>
<accession>A0A9W8B5N6</accession>
<feature type="compositionally biased region" description="Polar residues" evidence="1">
    <location>
        <begin position="78"/>
        <end position="93"/>
    </location>
</feature>
<feature type="region of interest" description="Disordered" evidence="1">
    <location>
        <begin position="700"/>
        <end position="756"/>
    </location>
</feature>
<dbReference type="EMBL" id="JANBQB010000035">
    <property type="protein sequence ID" value="KAJ1983954.1"/>
    <property type="molecule type" value="Genomic_DNA"/>
</dbReference>
<protein>
    <submittedName>
        <fullName evidence="2">Uncharacterized protein</fullName>
    </submittedName>
</protein>
<dbReference type="Proteomes" id="UP001151582">
    <property type="component" value="Unassembled WGS sequence"/>
</dbReference>
<comment type="caution">
    <text evidence="2">The sequence shown here is derived from an EMBL/GenBank/DDBJ whole genome shotgun (WGS) entry which is preliminary data.</text>
</comment>
<feature type="compositionally biased region" description="Polar residues" evidence="1">
    <location>
        <begin position="1"/>
        <end position="13"/>
    </location>
</feature>
<dbReference type="OrthoDB" id="5600312at2759"/>
<sequence length="756" mass="83631">MPSHSPWPSGNDTSSSHDSHSADSDEHVEPDPWTASTTRSLARSWSLRQLRTPSTSRRELQAPGQLPWSHVEPVRHLQGQSRLSARPHSTTAPRRTPYCPLTPATGPHRLVDIMEQVDSRVFRLRHLHRHHNRLCDAPSPILTSQRPPQPQVLGQRDMPPPSSPVVTKNVTRYRPICLVTVDPLQGATHCELTAPVLYRLFHFHYVLNQSLAPGADSIVVRALFRILATPPPPLPTIEDYLNQHPSFFAFIGDPRRSQTTSDSRDNWRNRWNSRPPRWRVPVSWKRQYCFQAYFWVAWARFEEQQCNLEAALKRLKQGKHLGAQPSLDLIKEHGRLLATRIPNANAMHPRGSHVTSRDAQYIHPGKRPAVVACENTDMSNPPPSRHSNCSPTVGEDALSAAKQRYAESLRRRKHFHPTTPSSSSVDIGAKMPLVYQPLCGANQAPAPLAKTRLRRPSHFAGVQLPTTAINTLEFAKPPTTACCTSTSTSTNITSSVADYPGESMASTPSDSEPLESDGSLADSMLELSSAGTSSAPLTPVQCTDVNALGCQLEETLKLDSPAAFSLKSQQDPSSNDLGSIVAVTPIKPLRATKKLVGESPVLTPVRRSVRVLQKMASPGAAISPVRGHRDTKPITQSPTAHDKRIVKLLSNHGYAYVPNKAITIEPAPDSVLEAVKVESSDDDNGCGMAEENIVSPAIFKDNSPIKAEPTTEHHEVYPKPPVNQSLKHRRAKQTVIEPPVRRSPRIQKMRERQNQQ</sequence>
<dbReference type="AlphaFoldDB" id="A0A9W8B5N6"/>
<feature type="compositionally biased region" description="Polar residues" evidence="1">
    <location>
        <begin position="34"/>
        <end position="55"/>
    </location>
</feature>
<organism evidence="2 3">
    <name type="scientific">Dimargaris verticillata</name>
    <dbReference type="NCBI Taxonomy" id="2761393"/>
    <lineage>
        <taxon>Eukaryota</taxon>
        <taxon>Fungi</taxon>
        <taxon>Fungi incertae sedis</taxon>
        <taxon>Zoopagomycota</taxon>
        <taxon>Kickxellomycotina</taxon>
        <taxon>Dimargaritomycetes</taxon>
        <taxon>Dimargaritales</taxon>
        <taxon>Dimargaritaceae</taxon>
        <taxon>Dimargaris</taxon>
    </lineage>
</organism>
<feature type="region of interest" description="Disordered" evidence="1">
    <location>
        <begin position="1"/>
        <end position="103"/>
    </location>
</feature>
<gene>
    <name evidence="2" type="ORF">H4R34_000966</name>
</gene>
<evidence type="ECO:0000313" key="3">
    <source>
        <dbReference type="Proteomes" id="UP001151582"/>
    </source>
</evidence>
<evidence type="ECO:0000256" key="1">
    <source>
        <dbReference type="SAM" id="MobiDB-lite"/>
    </source>
</evidence>
<proteinExistence type="predicted"/>
<evidence type="ECO:0000313" key="2">
    <source>
        <dbReference type="EMBL" id="KAJ1983954.1"/>
    </source>
</evidence>
<feature type="compositionally biased region" description="Basic and acidic residues" evidence="1">
    <location>
        <begin position="15"/>
        <end position="30"/>
    </location>
</feature>
<reference evidence="2" key="1">
    <citation type="submission" date="2022-07" db="EMBL/GenBank/DDBJ databases">
        <title>Phylogenomic reconstructions and comparative analyses of Kickxellomycotina fungi.</title>
        <authorList>
            <person name="Reynolds N.K."/>
            <person name="Stajich J.E."/>
            <person name="Barry K."/>
            <person name="Grigoriev I.V."/>
            <person name="Crous P."/>
            <person name="Smith M.E."/>
        </authorList>
    </citation>
    <scope>NUCLEOTIDE SEQUENCE</scope>
    <source>
        <strain evidence="2">RSA 567</strain>
    </source>
</reference>
<name>A0A9W8B5N6_9FUNG</name>
<keyword evidence="3" id="KW-1185">Reference proteome</keyword>
<feature type="region of interest" description="Disordered" evidence="1">
    <location>
        <begin position="135"/>
        <end position="162"/>
    </location>
</feature>